<dbReference type="SMART" id="SM00066">
    <property type="entry name" value="GAL4"/>
    <property type="match status" value="1"/>
</dbReference>
<feature type="compositionally biased region" description="Polar residues" evidence="8">
    <location>
        <begin position="847"/>
        <end position="870"/>
    </location>
</feature>
<protein>
    <recommendedName>
        <fullName evidence="2">DNA-directed RNA polymerases I, II, and III subunit RPABC1</fullName>
    </recommendedName>
</protein>
<name>A0A8H7D4X7_9AGAR</name>
<gene>
    <name evidence="10" type="ORF">MSAN_01293000</name>
</gene>
<dbReference type="Gene3D" id="3.90.940.20">
    <property type="entry name" value="RPB5-like RNA polymerase subunit"/>
    <property type="match status" value="1"/>
</dbReference>
<evidence type="ECO:0000256" key="8">
    <source>
        <dbReference type="SAM" id="MobiDB-lite"/>
    </source>
</evidence>
<dbReference type="GO" id="GO:0000981">
    <property type="term" value="F:DNA-binding transcription factor activity, RNA polymerase II-specific"/>
    <property type="evidence" value="ECO:0007669"/>
    <property type="project" value="InterPro"/>
</dbReference>
<dbReference type="CDD" id="cd00067">
    <property type="entry name" value="GAL4"/>
    <property type="match status" value="1"/>
</dbReference>
<comment type="caution">
    <text evidence="10">The sequence shown here is derived from an EMBL/GenBank/DDBJ whole genome shotgun (WGS) entry which is preliminary data.</text>
</comment>
<evidence type="ECO:0000256" key="4">
    <source>
        <dbReference type="ARBA" id="ARBA00023015"/>
    </source>
</evidence>
<dbReference type="AlphaFoldDB" id="A0A8H7D4X7"/>
<evidence type="ECO:0000313" key="11">
    <source>
        <dbReference type="Proteomes" id="UP000623467"/>
    </source>
</evidence>
<accession>A0A8H7D4X7</accession>
<sequence>MSEQDETAKLWKVNRTIHELVKDRGFQVSDDEISMDLHTFRQNFANNGGVVELLSILEEKAIQRGIIVFPLTMTSSARKVITAMAAQYRLEEFSESDLLVNIVHHTLVPRHDVLSPEEKKLLLEKYRLKETQLPRIQLADPVARYYGLRRGPGREDYATERDERAVRELSNMFLVCLYFYLTEVMSVLLPMLTAGEYGCIVDHVWRVENAGVRMDSPSDDVQDQDTNLKTPVVRGARACTVCRAAKMKCVGADDGQKQCQRCKRANVECIFEKHRRGRKPGSKLSEASKMLRRLEKGLNSAKLKSQTAADPAYPADPRDYQRDPYSATASHFPSNELPPLNLPPYPNGEYRSSSARSMDMDETEEDPDPDDRALFPAKLIRTENQRNSFFRTILNPAEGSANPNAASNRASFSPPHQTRGPPYNDPVSAGIIDEDQAKVLFDLIFLRLNPFINLFDPALHSVHYVRSKCPFLFTTLIMAGCKFFKPEVFKPCQKLAHEFAVRAFAEAWKRVEVVQAFACLTYWKDPDDNRTWTYIGYACRMAVELGLNRYVASPPANETEFQLLERRNRERTYLVLFTHDRSLSTQTGRSWMLPEDELVRHSVTWHDQAGNPPRPEDVIVAAQAQLRRISSETTDMFYTKGGTTNGHNDVNYEVVLRNCNAKLTQWMDNWQAEMQRAGGESFHFSFLSLFRLHVRLFLNSFGIQDSLSPTSRASPSLQALSACCTSALDGLRIVSKDFPSMSMLRYGQDSITVMCAYSAVFLLKLLRSSNTLAQLHEGTAHEIHSLISKTADAYYDASVLSPASTSAAYHARFLRSLLANDIFKARRGESERYDNGAMPIDPRLQAPTPNTPIYPQQQISPAHDQPQQQNYPFPASPTNNISPHTEEYPADTPARNGVAQPISVPMQANYAPEGYVPSIPHHASELDAHYWKNMFLELGFGETQGDHARNMQSAVDSHQLPYHMHHPVAQANYGH</sequence>
<dbReference type="PANTHER" id="PTHR31845">
    <property type="entry name" value="FINGER DOMAIN PROTEIN, PUTATIVE-RELATED"/>
    <property type="match status" value="1"/>
</dbReference>
<comment type="subcellular location">
    <subcellularLocation>
        <location evidence="1">Nucleus</location>
    </subcellularLocation>
</comment>
<keyword evidence="4" id="KW-0805">Transcription regulation</keyword>
<dbReference type="SMART" id="SM00906">
    <property type="entry name" value="Fungal_trans"/>
    <property type="match status" value="1"/>
</dbReference>
<dbReference type="Pfam" id="PF03871">
    <property type="entry name" value="RNA_pol_Rpb5_N"/>
    <property type="match status" value="1"/>
</dbReference>
<evidence type="ECO:0000256" key="2">
    <source>
        <dbReference type="ARBA" id="ARBA00020809"/>
    </source>
</evidence>
<feature type="compositionally biased region" description="Acidic residues" evidence="8">
    <location>
        <begin position="360"/>
        <end position="369"/>
    </location>
</feature>
<keyword evidence="11" id="KW-1185">Reference proteome</keyword>
<dbReference type="PROSITE" id="PS50048">
    <property type="entry name" value="ZN2_CY6_FUNGAL_2"/>
    <property type="match status" value="1"/>
</dbReference>
<keyword evidence="5" id="KW-0238">DNA-binding</keyword>
<feature type="region of interest" description="Disordered" evidence="8">
    <location>
        <begin position="298"/>
        <end position="372"/>
    </location>
</feature>
<dbReference type="GO" id="GO:0000976">
    <property type="term" value="F:transcription cis-regulatory region binding"/>
    <property type="evidence" value="ECO:0007669"/>
    <property type="project" value="TreeGrafter"/>
</dbReference>
<feature type="compositionally biased region" description="Low complexity" evidence="8">
    <location>
        <begin position="400"/>
        <end position="415"/>
    </location>
</feature>
<dbReference type="Pfam" id="PF01191">
    <property type="entry name" value="RNA_pol_Rpb5_C"/>
    <property type="match status" value="1"/>
</dbReference>
<dbReference type="InterPro" id="IPR005571">
    <property type="entry name" value="RNA_pol_Rpb5_N"/>
</dbReference>
<dbReference type="InterPro" id="IPR035913">
    <property type="entry name" value="RPB5-like_sf"/>
</dbReference>
<dbReference type="Proteomes" id="UP000623467">
    <property type="component" value="Unassembled WGS sequence"/>
</dbReference>
<reference evidence="10" key="1">
    <citation type="submission" date="2020-05" db="EMBL/GenBank/DDBJ databases">
        <title>Mycena genomes resolve the evolution of fungal bioluminescence.</title>
        <authorList>
            <person name="Tsai I.J."/>
        </authorList>
    </citation>
    <scope>NUCLEOTIDE SEQUENCE</scope>
    <source>
        <strain evidence="10">160909Yilan</strain>
    </source>
</reference>
<dbReference type="InterPro" id="IPR036710">
    <property type="entry name" value="RNA_pol_Rpb5_N_sf"/>
</dbReference>
<dbReference type="GO" id="GO:0003899">
    <property type="term" value="F:DNA-directed RNA polymerase activity"/>
    <property type="evidence" value="ECO:0007669"/>
    <property type="project" value="InterPro"/>
</dbReference>
<dbReference type="GO" id="GO:0006351">
    <property type="term" value="P:DNA-templated transcription"/>
    <property type="evidence" value="ECO:0007669"/>
    <property type="project" value="InterPro"/>
</dbReference>
<dbReference type="Gene3D" id="3.40.1340.10">
    <property type="entry name" value="RNA polymerase, Rpb5, N-terminal domain"/>
    <property type="match status" value="2"/>
</dbReference>
<dbReference type="OrthoDB" id="3163292at2759"/>
<dbReference type="Gene3D" id="4.10.240.10">
    <property type="entry name" value="Zn(2)-C6 fungal-type DNA-binding domain"/>
    <property type="match status" value="1"/>
</dbReference>
<evidence type="ECO:0000256" key="5">
    <source>
        <dbReference type="ARBA" id="ARBA00023125"/>
    </source>
</evidence>
<keyword evidence="3" id="KW-0479">Metal-binding</keyword>
<evidence type="ECO:0000256" key="7">
    <source>
        <dbReference type="ARBA" id="ARBA00023242"/>
    </source>
</evidence>
<evidence type="ECO:0000256" key="1">
    <source>
        <dbReference type="ARBA" id="ARBA00004123"/>
    </source>
</evidence>
<feature type="region of interest" description="Disordered" evidence="8">
    <location>
        <begin position="397"/>
        <end position="422"/>
    </location>
</feature>
<keyword evidence="6" id="KW-0804">Transcription</keyword>
<dbReference type="Pfam" id="PF04082">
    <property type="entry name" value="Fungal_trans"/>
    <property type="match status" value="1"/>
</dbReference>
<organism evidence="10 11">
    <name type="scientific">Mycena sanguinolenta</name>
    <dbReference type="NCBI Taxonomy" id="230812"/>
    <lineage>
        <taxon>Eukaryota</taxon>
        <taxon>Fungi</taxon>
        <taxon>Dikarya</taxon>
        <taxon>Basidiomycota</taxon>
        <taxon>Agaricomycotina</taxon>
        <taxon>Agaricomycetes</taxon>
        <taxon>Agaricomycetidae</taxon>
        <taxon>Agaricales</taxon>
        <taxon>Marasmiineae</taxon>
        <taxon>Mycenaceae</taxon>
        <taxon>Mycena</taxon>
    </lineage>
</organism>
<dbReference type="InterPro" id="IPR051089">
    <property type="entry name" value="prtT"/>
</dbReference>
<dbReference type="SUPFAM" id="SSF53036">
    <property type="entry name" value="Eukaryotic RPB5 N-terminal domain"/>
    <property type="match status" value="1"/>
</dbReference>
<dbReference type="InterPro" id="IPR001138">
    <property type="entry name" value="Zn2Cys6_DnaBD"/>
</dbReference>
<proteinExistence type="predicted"/>
<dbReference type="InterPro" id="IPR000783">
    <property type="entry name" value="RNA_pol_subH/Rpb5_C"/>
</dbReference>
<feature type="region of interest" description="Disordered" evidence="8">
    <location>
        <begin position="830"/>
        <end position="870"/>
    </location>
</feature>
<keyword evidence="7" id="KW-0539">Nucleus</keyword>
<dbReference type="Pfam" id="PF00172">
    <property type="entry name" value="Zn_clus"/>
    <property type="match status" value="1"/>
</dbReference>
<dbReference type="InterPro" id="IPR007219">
    <property type="entry name" value="XnlR_reg_dom"/>
</dbReference>
<dbReference type="SUPFAM" id="SSF57701">
    <property type="entry name" value="Zn2/Cys6 DNA-binding domain"/>
    <property type="match status" value="1"/>
</dbReference>
<feature type="domain" description="Zn(2)-C6 fungal-type" evidence="9">
    <location>
        <begin position="238"/>
        <end position="271"/>
    </location>
</feature>
<evidence type="ECO:0000259" key="9">
    <source>
        <dbReference type="PROSITE" id="PS50048"/>
    </source>
</evidence>
<dbReference type="GO" id="GO:0005634">
    <property type="term" value="C:nucleus"/>
    <property type="evidence" value="ECO:0007669"/>
    <property type="project" value="UniProtKB-SubCell"/>
</dbReference>
<dbReference type="InterPro" id="IPR036864">
    <property type="entry name" value="Zn2-C6_fun-type_DNA-bd_sf"/>
</dbReference>
<dbReference type="SUPFAM" id="SSF55287">
    <property type="entry name" value="RPB5-like RNA polymerase subunit"/>
    <property type="match status" value="1"/>
</dbReference>
<dbReference type="PANTHER" id="PTHR31845:SF19">
    <property type="entry name" value="TRANSCRIPTION FACTOR DOMAIN-CONTAINING PROTEIN"/>
    <property type="match status" value="1"/>
</dbReference>
<dbReference type="GO" id="GO:0008270">
    <property type="term" value="F:zinc ion binding"/>
    <property type="evidence" value="ECO:0007669"/>
    <property type="project" value="InterPro"/>
</dbReference>
<dbReference type="CDD" id="cd12148">
    <property type="entry name" value="fungal_TF_MHR"/>
    <property type="match status" value="1"/>
</dbReference>
<evidence type="ECO:0000256" key="3">
    <source>
        <dbReference type="ARBA" id="ARBA00022723"/>
    </source>
</evidence>
<dbReference type="PROSITE" id="PS00463">
    <property type="entry name" value="ZN2_CY6_FUNGAL_1"/>
    <property type="match status" value="1"/>
</dbReference>
<evidence type="ECO:0000313" key="10">
    <source>
        <dbReference type="EMBL" id="KAF7359502.1"/>
    </source>
</evidence>
<dbReference type="EMBL" id="JACAZH010000009">
    <property type="protein sequence ID" value="KAF7359502.1"/>
    <property type="molecule type" value="Genomic_DNA"/>
</dbReference>
<evidence type="ECO:0000256" key="6">
    <source>
        <dbReference type="ARBA" id="ARBA00023163"/>
    </source>
</evidence>